<dbReference type="EMBL" id="JAUQSZ010000017">
    <property type="protein sequence ID" value="MDO7844539.1"/>
    <property type="molecule type" value="Genomic_DNA"/>
</dbReference>
<evidence type="ECO:0000313" key="1">
    <source>
        <dbReference type="EMBL" id="MDO7844539.1"/>
    </source>
</evidence>
<sequence>MSRAINLTVTQAEVAAMCTRHKVAISAIEALPAGGTRVVLNNADDTAVIAKAFRTSIITGTVARTAFMSRRA</sequence>
<accession>A0ABT9A3W7</accession>
<organism evidence="1 2">
    <name type="scientific">Sphingomonas immobilis</name>
    <dbReference type="NCBI Taxonomy" id="3063997"/>
    <lineage>
        <taxon>Bacteria</taxon>
        <taxon>Pseudomonadati</taxon>
        <taxon>Pseudomonadota</taxon>
        <taxon>Alphaproteobacteria</taxon>
        <taxon>Sphingomonadales</taxon>
        <taxon>Sphingomonadaceae</taxon>
        <taxon>Sphingomonas</taxon>
    </lineage>
</organism>
<keyword evidence="2" id="KW-1185">Reference proteome</keyword>
<gene>
    <name evidence="1" type="ORF">Q5H94_19570</name>
</gene>
<name>A0ABT9A3W7_9SPHN</name>
<evidence type="ECO:0000313" key="2">
    <source>
        <dbReference type="Proteomes" id="UP001176468"/>
    </source>
</evidence>
<reference evidence="1" key="1">
    <citation type="submission" date="2023-07" db="EMBL/GenBank/DDBJ databases">
        <authorList>
            <person name="Kim M.K."/>
        </authorList>
    </citation>
    <scope>NUCLEOTIDE SEQUENCE</scope>
    <source>
        <strain evidence="1">CA1-15</strain>
    </source>
</reference>
<protein>
    <submittedName>
        <fullName evidence="1">Uncharacterized protein</fullName>
    </submittedName>
</protein>
<comment type="caution">
    <text evidence="1">The sequence shown here is derived from an EMBL/GenBank/DDBJ whole genome shotgun (WGS) entry which is preliminary data.</text>
</comment>
<dbReference type="Proteomes" id="UP001176468">
    <property type="component" value="Unassembled WGS sequence"/>
</dbReference>
<dbReference type="RefSeq" id="WP_304562935.1">
    <property type="nucleotide sequence ID" value="NZ_JAUQSZ010000017.1"/>
</dbReference>
<proteinExistence type="predicted"/>